<dbReference type="InterPro" id="IPR051083">
    <property type="entry name" value="GrpII_Intron_Splice-Mob/Def"/>
</dbReference>
<gene>
    <name evidence="12" type="primary">ltrA</name>
    <name evidence="12" type="ORF">GX662_02160</name>
</gene>
<evidence type="ECO:0000256" key="6">
    <source>
        <dbReference type="ARBA" id="ARBA00022842"/>
    </source>
</evidence>
<keyword evidence="7 12" id="KW-0695">RNA-directed DNA polymerase</keyword>
<comment type="caution">
    <text evidence="12">The sequence shown here is derived from an EMBL/GenBank/DDBJ whole genome shotgun (WGS) entry which is preliminary data.</text>
</comment>
<keyword evidence="4 12" id="KW-0548">Nucleotidyltransferase</keyword>
<dbReference type="GO" id="GO:0003723">
    <property type="term" value="F:RNA binding"/>
    <property type="evidence" value="ECO:0007669"/>
    <property type="project" value="InterPro"/>
</dbReference>
<evidence type="ECO:0000256" key="7">
    <source>
        <dbReference type="ARBA" id="ARBA00022918"/>
    </source>
</evidence>
<dbReference type="Pfam" id="PF00078">
    <property type="entry name" value="RVT_1"/>
    <property type="match status" value="1"/>
</dbReference>
<accession>A0A847D3W5</accession>
<evidence type="ECO:0000259" key="11">
    <source>
        <dbReference type="PROSITE" id="PS50878"/>
    </source>
</evidence>
<dbReference type="CDD" id="cd01651">
    <property type="entry name" value="RT_G2_intron"/>
    <property type="match status" value="1"/>
</dbReference>
<evidence type="ECO:0000256" key="8">
    <source>
        <dbReference type="ARBA" id="ARBA00023118"/>
    </source>
</evidence>
<dbReference type="EMBL" id="JAAZCD010000049">
    <property type="protein sequence ID" value="NLD31054.1"/>
    <property type="molecule type" value="Genomic_DNA"/>
</dbReference>
<dbReference type="PANTHER" id="PTHR34047">
    <property type="entry name" value="NUCLEAR INTRON MATURASE 1, MITOCHONDRIAL-RELATED"/>
    <property type="match status" value="1"/>
</dbReference>
<dbReference type="InterPro" id="IPR043128">
    <property type="entry name" value="Rev_trsase/Diguanyl_cyclase"/>
</dbReference>
<evidence type="ECO:0000256" key="3">
    <source>
        <dbReference type="ARBA" id="ARBA00022679"/>
    </source>
</evidence>
<reference evidence="12 13" key="1">
    <citation type="journal article" date="2020" name="Biotechnol. Biofuels">
        <title>New insights from the biogas microbiome by comprehensive genome-resolved metagenomics of nearly 1600 species originating from multiple anaerobic digesters.</title>
        <authorList>
            <person name="Campanaro S."/>
            <person name="Treu L."/>
            <person name="Rodriguez-R L.M."/>
            <person name="Kovalovszki A."/>
            <person name="Ziels R.M."/>
            <person name="Maus I."/>
            <person name="Zhu X."/>
            <person name="Kougias P.G."/>
            <person name="Basile A."/>
            <person name="Luo G."/>
            <person name="Schluter A."/>
            <person name="Konstantinidis K.T."/>
            <person name="Angelidaki I."/>
        </authorList>
    </citation>
    <scope>NUCLEOTIDE SEQUENCE [LARGE SCALE GENOMIC DNA]</scope>
    <source>
        <strain evidence="12">AS07pgkLD_105</strain>
    </source>
</reference>
<evidence type="ECO:0000256" key="5">
    <source>
        <dbReference type="ARBA" id="ARBA00022723"/>
    </source>
</evidence>
<dbReference type="Proteomes" id="UP000589373">
    <property type="component" value="Unassembled WGS sequence"/>
</dbReference>
<name>A0A847D3W5_9LACT</name>
<evidence type="ECO:0000256" key="9">
    <source>
        <dbReference type="ARBA" id="ARBA00034120"/>
    </source>
</evidence>
<dbReference type="InterPro" id="IPR000477">
    <property type="entry name" value="RT_dom"/>
</dbReference>
<keyword evidence="6" id="KW-0460">Magnesium</keyword>
<dbReference type="PRINTS" id="PR00866">
    <property type="entry name" value="RNADNAPOLMS"/>
</dbReference>
<dbReference type="RefSeq" id="WP_276641742.1">
    <property type="nucleotide sequence ID" value="NZ_JAAZCD010000049.1"/>
</dbReference>
<dbReference type="PROSITE" id="PS50878">
    <property type="entry name" value="RT_POL"/>
    <property type="match status" value="1"/>
</dbReference>
<evidence type="ECO:0000256" key="2">
    <source>
        <dbReference type="ARBA" id="ARBA00022457"/>
    </source>
</evidence>
<dbReference type="SUPFAM" id="SSF56672">
    <property type="entry name" value="DNA/RNA polymerases"/>
    <property type="match status" value="1"/>
</dbReference>
<dbReference type="InterPro" id="IPR030931">
    <property type="entry name" value="Group_II_RT_mat"/>
</dbReference>
<dbReference type="AlphaFoldDB" id="A0A847D3W5"/>
<dbReference type="InterPro" id="IPR000123">
    <property type="entry name" value="Reverse_transcriptase_msDNA"/>
</dbReference>
<dbReference type="NCBIfam" id="TIGR04416">
    <property type="entry name" value="group_II_RT_mat"/>
    <property type="match status" value="1"/>
</dbReference>
<keyword evidence="2" id="KW-0515">Mutator protein</keyword>
<organism evidence="12 13">
    <name type="scientific">Trichococcus flocculiformis</name>
    <dbReference type="NCBI Taxonomy" id="82803"/>
    <lineage>
        <taxon>Bacteria</taxon>
        <taxon>Bacillati</taxon>
        <taxon>Bacillota</taxon>
        <taxon>Bacilli</taxon>
        <taxon>Lactobacillales</taxon>
        <taxon>Carnobacteriaceae</taxon>
        <taxon>Trichococcus</taxon>
    </lineage>
</organism>
<dbReference type="GO" id="GO:0003964">
    <property type="term" value="F:RNA-directed DNA polymerase activity"/>
    <property type="evidence" value="ECO:0007669"/>
    <property type="project" value="UniProtKB-KW"/>
</dbReference>
<evidence type="ECO:0000256" key="4">
    <source>
        <dbReference type="ARBA" id="ARBA00022695"/>
    </source>
</evidence>
<comment type="catalytic activity">
    <reaction evidence="10">
        <text>DNA(n) + a 2'-deoxyribonucleoside 5'-triphosphate = DNA(n+1) + diphosphate</text>
        <dbReference type="Rhea" id="RHEA:22508"/>
        <dbReference type="Rhea" id="RHEA-COMP:17339"/>
        <dbReference type="Rhea" id="RHEA-COMP:17340"/>
        <dbReference type="ChEBI" id="CHEBI:33019"/>
        <dbReference type="ChEBI" id="CHEBI:61560"/>
        <dbReference type="ChEBI" id="CHEBI:173112"/>
        <dbReference type="EC" id="2.7.7.49"/>
    </reaction>
</comment>
<dbReference type="PANTHER" id="PTHR34047:SF3">
    <property type="entry name" value="BLR2052 PROTEIN"/>
    <property type="match status" value="1"/>
</dbReference>
<evidence type="ECO:0000256" key="10">
    <source>
        <dbReference type="ARBA" id="ARBA00048173"/>
    </source>
</evidence>
<sequence length="412" mass="48338">MNNSKPYIIPKRTVFEAYKKAKANKGSAGIDGQDFEAFDENLSANLYKIWNRMSSGTYFPPPVKMVEIPKKNGGTRTLGIPTVSDRIAQTVVKYYLESSLEPIFHKDSYGYRSNRSALDAVGQARTRCWKYDYVLEFDIKGLFDNIPHDLLMVAVHKHIKEDWLILYIERWLKTPFVNRNGEEVKRESGTPQGGVVSPVLANLFMHYAFDKWMDIYFPKSPFERYADDAIIHCKSEIECRNILESLDRRLKQCGLELHPDKTKIVYCSDKDRKCTYPVTSFDFLGYTFKKRFIKDRTGRLQFNFLPAVSKQSEKAFRTKLKNLQIHNMTGSTIQIISQIINPIVRGWINYFGRYNRSQLKSSLDVLNRRLVKWATRKYKRFRGHPKRAREWLIEVAKREPNMFPHWTLKFIP</sequence>
<keyword evidence="8" id="KW-0051">Antiviral defense</keyword>
<dbReference type="GO" id="GO:0051607">
    <property type="term" value="P:defense response to virus"/>
    <property type="evidence" value="ECO:0007669"/>
    <property type="project" value="UniProtKB-KW"/>
</dbReference>
<evidence type="ECO:0000256" key="1">
    <source>
        <dbReference type="ARBA" id="ARBA00012493"/>
    </source>
</evidence>
<evidence type="ECO:0000313" key="13">
    <source>
        <dbReference type="Proteomes" id="UP000589373"/>
    </source>
</evidence>
<dbReference type="EC" id="2.7.7.49" evidence="1"/>
<protein>
    <recommendedName>
        <fullName evidence="1">RNA-directed DNA polymerase</fullName>
        <ecNumber evidence="1">2.7.7.49</ecNumber>
    </recommendedName>
</protein>
<dbReference type="Gene3D" id="3.30.70.270">
    <property type="match status" value="1"/>
</dbReference>
<keyword evidence="3 12" id="KW-0808">Transferase</keyword>
<keyword evidence="5" id="KW-0479">Metal-binding</keyword>
<dbReference type="GO" id="GO:0046872">
    <property type="term" value="F:metal ion binding"/>
    <property type="evidence" value="ECO:0007669"/>
    <property type="project" value="UniProtKB-KW"/>
</dbReference>
<comment type="similarity">
    <text evidence="9">Belongs to the bacterial reverse transcriptase family.</text>
</comment>
<evidence type="ECO:0000313" key="12">
    <source>
        <dbReference type="EMBL" id="NLD31054.1"/>
    </source>
</evidence>
<dbReference type="Pfam" id="PF08388">
    <property type="entry name" value="GIIM"/>
    <property type="match status" value="1"/>
</dbReference>
<feature type="domain" description="Reverse transcriptase" evidence="11">
    <location>
        <begin position="49"/>
        <end position="288"/>
    </location>
</feature>
<proteinExistence type="inferred from homology"/>
<dbReference type="InterPro" id="IPR013597">
    <property type="entry name" value="Mat_intron_G2"/>
</dbReference>
<dbReference type="InterPro" id="IPR043502">
    <property type="entry name" value="DNA/RNA_pol_sf"/>
</dbReference>